<dbReference type="InterPro" id="IPR011990">
    <property type="entry name" value="TPR-like_helical_dom_sf"/>
</dbReference>
<reference evidence="1 2" key="1">
    <citation type="submission" date="2020-08" db="EMBL/GenBank/DDBJ databases">
        <title>Genomic Encyclopedia of Type Strains, Phase III (KMG-III): the genomes of soil and plant-associated and newly described type strains.</title>
        <authorList>
            <person name="Whitman W."/>
        </authorList>
    </citation>
    <scope>NUCLEOTIDE SEQUENCE [LARGE SCALE GENOMIC DNA]</scope>
    <source>
        <strain evidence="1 2">CECT 3313</strain>
    </source>
</reference>
<sequence>MSKISKRRRAAGTATAYADLLEDRIRILGPDHPDTLATQNNLAHWRTAAESDGTGAVG</sequence>
<protein>
    <recommendedName>
        <fullName evidence="3">Tetratricopeptide repeat protein</fullName>
    </recommendedName>
</protein>
<name>A0A7W9UVY4_9ACTN</name>
<dbReference type="RefSeq" id="WP_184976145.1">
    <property type="nucleotide sequence ID" value="NZ_BAAAWF010000090.1"/>
</dbReference>
<evidence type="ECO:0000313" key="2">
    <source>
        <dbReference type="Proteomes" id="UP000585836"/>
    </source>
</evidence>
<keyword evidence="2" id="KW-1185">Reference proteome</keyword>
<organism evidence="1 2">
    <name type="scientific">Streptomyces echinatus</name>
    <dbReference type="NCBI Taxonomy" id="67293"/>
    <lineage>
        <taxon>Bacteria</taxon>
        <taxon>Bacillati</taxon>
        <taxon>Actinomycetota</taxon>
        <taxon>Actinomycetes</taxon>
        <taxon>Kitasatosporales</taxon>
        <taxon>Streptomycetaceae</taxon>
        <taxon>Streptomyces</taxon>
    </lineage>
</organism>
<comment type="caution">
    <text evidence="1">The sequence shown here is derived from an EMBL/GenBank/DDBJ whole genome shotgun (WGS) entry which is preliminary data.</text>
</comment>
<evidence type="ECO:0000313" key="1">
    <source>
        <dbReference type="EMBL" id="MBB5932957.1"/>
    </source>
</evidence>
<evidence type="ECO:0008006" key="3">
    <source>
        <dbReference type="Google" id="ProtNLM"/>
    </source>
</evidence>
<dbReference type="Proteomes" id="UP000585836">
    <property type="component" value="Unassembled WGS sequence"/>
</dbReference>
<dbReference type="EMBL" id="JACHJK010000041">
    <property type="protein sequence ID" value="MBB5932957.1"/>
    <property type="molecule type" value="Genomic_DNA"/>
</dbReference>
<dbReference type="AlphaFoldDB" id="A0A7W9UVY4"/>
<accession>A0A7W9UVY4</accession>
<gene>
    <name evidence="1" type="ORF">FHS34_008478</name>
</gene>
<proteinExistence type="predicted"/>
<dbReference type="Gene3D" id="1.25.40.10">
    <property type="entry name" value="Tetratricopeptide repeat domain"/>
    <property type="match status" value="1"/>
</dbReference>